<keyword evidence="2" id="KW-0597">Phosphoprotein</keyword>
<reference evidence="11 12" key="1">
    <citation type="journal article" date="2019" name="Nat. Microbiol.">
        <title>Mediterranean grassland soil C-N compound turnover is dependent on rainfall and depth, and is mediated by genomically divergent microorganisms.</title>
        <authorList>
            <person name="Diamond S."/>
            <person name="Andeer P.F."/>
            <person name="Li Z."/>
            <person name="Crits-Christoph A."/>
            <person name="Burstein D."/>
            <person name="Anantharaman K."/>
            <person name="Lane K.R."/>
            <person name="Thomas B.C."/>
            <person name="Pan C."/>
            <person name="Northen T.R."/>
            <person name="Banfield J.F."/>
        </authorList>
    </citation>
    <scope>NUCLEOTIDE SEQUENCE [LARGE SCALE GENOMIC DNA]</scope>
    <source>
        <strain evidence="11">WS_11</strain>
    </source>
</reference>
<dbReference type="Pfam" id="PF03116">
    <property type="entry name" value="NQR2_RnfD_RnfE"/>
    <property type="match status" value="1"/>
</dbReference>
<evidence type="ECO:0000256" key="4">
    <source>
        <dbReference type="ARBA" id="ARBA00022643"/>
    </source>
</evidence>
<feature type="transmembrane region" description="Helical" evidence="10">
    <location>
        <begin position="128"/>
        <end position="146"/>
    </location>
</feature>
<dbReference type="PANTHER" id="PTHR30578:SF0">
    <property type="entry name" value="ION-TRANSLOCATING OXIDOREDUCTASE COMPLEX SUBUNIT D"/>
    <property type="match status" value="1"/>
</dbReference>
<evidence type="ECO:0000256" key="5">
    <source>
        <dbReference type="ARBA" id="ARBA00022692"/>
    </source>
</evidence>
<sequence length="412" mass="44042">MDPPERSRERHMDAHRHLARRGLDPRPESPLPRWGSRPHPESTVPTRGSDPRTGWTPRLGQGCSDRPPSPVPSAPSVAGLVPRHAPDPPRTVPASRRIDPRWYQIAMLSALLGYGVLGLGFGLTARHIAAVIGTALAVQWAGTWAWRLPAFDPLSALISAIGLCTLLRTDGILPAMAAAALAIASKFVLRWRGKHLYNPTNLALVVMLLAGRGWISPGQYGHVAFVALLIVCAGLTVVNRAARSDVTLAFLGAYAAIQFGRSLWMGEPFAIPLHRLQNGLLLQFAFNMISDPRTTPDSRRGRLVFGALVALGATFVQFVLFRTNGPVWSLAACTLAVPLLDRWLPGPRHEWKPSPAVTGGAARGITSPARAGAPSRGIVIAATAGPHPKGDTDETPVPAVGAVRRALPVGRP</sequence>
<evidence type="ECO:0000256" key="6">
    <source>
        <dbReference type="ARBA" id="ARBA00022967"/>
    </source>
</evidence>
<keyword evidence="7 10" id="KW-1133">Transmembrane helix</keyword>
<evidence type="ECO:0000256" key="7">
    <source>
        <dbReference type="ARBA" id="ARBA00022989"/>
    </source>
</evidence>
<gene>
    <name evidence="11" type="ORF">E6K81_14170</name>
</gene>
<evidence type="ECO:0000256" key="1">
    <source>
        <dbReference type="ARBA" id="ARBA00022448"/>
    </source>
</evidence>
<feature type="transmembrane region" description="Helical" evidence="10">
    <location>
        <begin position="102"/>
        <end position="121"/>
    </location>
</feature>
<comment type="caution">
    <text evidence="11">The sequence shown here is derived from an EMBL/GenBank/DDBJ whole genome shotgun (WGS) entry which is preliminary data.</text>
</comment>
<feature type="compositionally biased region" description="Basic and acidic residues" evidence="9">
    <location>
        <begin position="1"/>
        <end position="27"/>
    </location>
</feature>
<keyword evidence="8 10" id="KW-0472">Membrane</keyword>
<name>A0A538U1M9_UNCEI</name>
<evidence type="ECO:0000256" key="3">
    <source>
        <dbReference type="ARBA" id="ARBA00022630"/>
    </source>
</evidence>
<protein>
    <recommendedName>
        <fullName evidence="13">RnfABCDGE type electron transport complex subunit D</fullName>
    </recommendedName>
</protein>
<keyword evidence="5 10" id="KW-0812">Transmembrane</keyword>
<evidence type="ECO:0000313" key="12">
    <source>
        <dbReference type="Proteomes" id="UP000319771"/>
    </source>
</evidence>
<dbReference type="GO" id="GO:0055085">
    <property type="term" value="P:transmembrane transport"/>
    <property type="evidence" value="ECO:0007669"/>
    <property type="project" value="InterPro"/>
</dbReference>
<feature type="transmembrane region" description="Helical" evidence="10">
    <location>
        <begin position="303"/>
        <end position="321"/>
    </location>
</feature>
<evidence type="ECO:0000256" key="2">
    <source>
        <dbReference type="ARBA" id="ARBA00022553"/>
    </source>
</evidence>
<accession>A0A538U1M9</accession>
<keyword evidence="4" id="KW-0288">FMN</keyword>
<dbReference type="Proteomes" id="UP000319771">
    <property type="component" value="Unassembled WGS sequence"/>
</dbReference>
<dbReference type="PANTHER" id="PTHR30578">
    <property type="entry name" value="ELECTRON TRANSPORT COMPLEX PROTEIN RNFD"/>
    <property type="match status" value="1"/>
</dbReference>
<evidence type="ECO:0000256" key="9">
    <source>
        <dbReference type="SAM" id="MobiDB-lite"/>
    </source>
</evidence>
<evidence type="ECO:0000313" key="11">
    <source>
        <dbReference type="EMBL" id="TMQ69763.1"/>
    </source>
</evidence>
<keyword evidence="3" id="KW-0285">Flavoprotein</keyword>
<feature type="transmembrane region" description="Helical" evidence="10">
    <location>
        <begin position="196"/>
        <end position="214"/>
    </location>
</feature>
<keyword evidence="6" id="KW-1278">Translocase</keyword>
<feature type="transmembrane region" description="Helical" evidence="10">
    <location>
        <begin position="220"/>
        <end position="238"/>
    </location>
</feature>
<organism evidence="11 12">
    <name type="scientific">Eiseniibacteriota bacterium</name>
    <dbReference type="NCBI Taxonomy" id="2212470"/>
    <lineage>
        <taxon>Bacteria</taxon>
        <taxon>Candidatus Eiseniibacteriota</taxon>
    </lineage>
</organism>
<proteinExistence type="predicted"/>
<evidence type="ECO:0000256" key="8">
    <source>
        <dbReference type="ARBA" id="ARBA00023136"/>
    </source>
</evidence>
<keyword evidence="1" id="KW-0813">Transport</keyword>
<feature type="region of interest" description="Disordered" evidence="9">
    <location>
        <begin position="1"/>
        <end position="94"/>
    </location>
</feature>
<dbReference type="GO" id="GO:0005886">
    <property type="term" value="C:plasma membrane"/>
    <property type="evidence" value="ECO:0007669"/>
    <property type="project" value="TreeGrafter"/>
</dbReference>
<dbReference type="EMBL" id="VBPB01000282">
    <property type="protein sequence ID" value="TMQ69763.1"/>
    <property type="molecule type" value="Genomic_DNA"/>
</dbReference>
<feature type="transmembrane region" description="Helical" evidence="10">
    <location>
        <begin position="158"/>
        <end position="184"/>
    </location>
</feature>
<dbReference type="AlphaFoldDB" id="A0A538U1M9"/>
<evidence type="ECO:0000256" key="10">
    <source>
        <dbReference type="SAM" id="Phobius"/>
    </source>
</evidence>
<dbReference type="InterPro" id="IPR004338">
    <property type="entry name" value="NqrB/RnfD"/>
</dbReference>
<evidence type="ECO:0008006" key="13">
    <source>
        <dbReference type="Google" id="ProtNLM"/>
    </source>
</evidence>